<evidence type="ECO:0000313" key="2">
    <source>
        <dbReference type="Proteomes" id="UP000611762"/>
    </source>
</evidence>
<keyword evidence="2" id="KW-1185">Reference proteome</keyword>
<sequence length="57" mass="6488">MIEIDSRIAGRTIMTPIKCIDASIVYRHNVPKGKLTLDNGWSAVFEFLMLNKVKTHN</sequence>
<evidence type="ECO:0000313" key="1">
    <source>
        <dbReference type="EMBL" id="MBC8540781.1"/>
    </source>
</evidence>
<protein>
    <submittedName>
        <fullName evidence="1">Uncharacterized protein</fullName>
    </submittedName>
</protein>
<dbReference type="RefSeq" id="WP_249311927.1">
    <property type="nucleotide sequence ID" value="NZ_JACRSU010000002.1"/>
</dbReference>
<comment type="caution">
    <text evidence="1">The sequence shown here is derived from an EMBL/GenBank/DDBJ whole genome shotgun (WGS) entry which is preliminary data.</text>
</comment>
<proteinExistence type="predicted"/>
<name>A0A926DM25_9FIRM</name>
<gene>
    <name evidence="1" type="ORF">H8698_07300</name>
</gene>
<dbReference type="AlphaFoldDB" id="A0A926DM25"/>
<dbReference type="Proteomes" id="UP000611762">
    <property type="component" value="Unassembled WGS sequence"/>
</dbReference>
<organism evidence="1 2">
    <name type="scientific">Congzhengia minquanensis</name>
    <dbReference type="NCBI Taxonomy" id="2763657"/>
    <lineage>
        <taxon>Bacteria</taxon>
        <taxon>Bacillati</taxon>
        <taxon>Bacillota</taxon>
        <taxon>Clostridia</taxon>
        <taxon>Eubacteriales</taxon>
        <taxon>Oscillospiraceae</taxon>
        <taxon>Congzhengia</taxon>
    </lineage>
</organism>
<reference evidence="1" key="1">
    <citation type="submission" date="2020-08" db="EMBL/GenBank/DDBJ databases">
        <title>Genome public.</title>
        <authorList>
            <person name="Liu C."/>
            <person name="Sun Q."/>
        </authorList>
    </citation>
    <scope>NUCLEOTIDE SEQUENCE</scope>
    <source>
        <strain evidence="1">H8</strain>
    </source>
</reference>
<accession>A0A926DM25</accession>
<dbReference type="EMBL" id="JACRSU010000002">
    <property type="protein sequence ID" value="MBC8540781.1"/>
    <property type="molecule type" value="Genomic_DNA"/>
</dbReference>